<accession>K8ZL41</accession>
<dbReference type="PRINTS" id="PR00037">
    <property type="entry name" value="HTHLACR"/>
</dbReference>
<dbReference type="InterPro" id="IPR036390">
    <property type="entry name" value="WH_DNA-bd_sf"/>
</dbReference>
<name>K8ZL41_9ENTE</name>
<dbReference type="SUPFAM" id="SSF46785">
    <property type="entry name" value="Winged helix' DNA-binding domain"/>
    <property type="match status" value="1"/>
</dbReference>
<dbReference type="InterPro" id="IPR011991">
    <property type="entry name" value="ArsR-like_HTH"/>
</dbReference>
<dbReference type="STRING" id="1234409.C683_0624"/>
<organism evidence="5 6">
    <name type="scientific">Catellicoccus marimammalium M35/04/3</name>
    <dbReference type="NCBI Taxonomy" id="1234409"/>
    <lineage>
        <taxon>Bacteria</taxon>
        <taxon>Bacillati</taxon>
        <taxon>Bacillota</taxon>
        <taxon>Bacilli</taxon>
        <taxon>Lactobacillales</taxon>
        <taxon>Enterococcaceae</taxon>
        <taxon>Catellicoccus</taxon>
    </lineage>
</organism>
<dbReference type="SMART" id="SM00420">
    <property type="entry name" value="HTH_DEOR"/>
    <property type="match status" value="1"/>
</dbReference>
<gene>
    <name evidence="5" type="ORF">C683_0624</name>
</gene>
<dbReference type="InterPro" id="IPR050313">
    <property type="entry name" value="Carb_Metab_HTH_regulators"/>
</dbReference>
<evidence type="ECO:0000256" key="2">
    <source>
        <dbReference type="ARBA" id="ARBA00023125"/>
    </source>
</evidence>
<dbReference type="AlphaFoldDB" id="K8ZL41"/>
<dbReference type="Gene3D" id="3.40.50.1360">
    <property type="match status" value="1"/>
</dbReference>
<evidence type="ECO:0000256" key="1">
    <source>
        <dbReference type="ARBA" id="ARBA00023015"/>
    </source>
</evidence>
<dbReference type="PROSITE" id="PS51000">
    <property type="entry name" value="HTH_DEOR_2"/>
    <property type="match status" value="1"/>
</dbReference>
<dbReference type="SMART" id="SM01134">
    <property type="entry name" value="DeoRC"/>
    <property type="match status" value="1"/>
</dbReference>
<comment type="caution">
    <text evidence="5">The sequence shown here is derived from an EMBL/GenBank/DDBJ whole genome shotgun (WGS) entry which is preliminary data.</text>
</comment>
<reference evidence="5 6" key="1">
    <citation type="journal article" date="2013" name="Genome Announc.">
        <title>Draft Genome Sequence of Catellicoccus marimammalium, a Novel Species Commonly Found in Gull Feces.</title>
        <authorList>
            <person name="Weigand M.R."/>
            <person name="Ryu H."/>
            <person name="Bozcek L."/>
            <person name="Konstantinidis K.T."/>
            <person name="Santo Domingo J.W."/>
        </authorList>
    </citation>
    <scope>NUCLEOTIDE SEQUENCE [LARGE SCALE GENOMIC DNA]</scope>
    <source>
        <strain evidence="5 6">M35/04/3</strain>
    </source>
</reference>
<dbReference type="InterPro" id="IPR037171">
    <property type="entry name" value="NagB/RpiA_transferase-like"/>
</dbReference>
<evidence type="ECO:0000256" key="3">
    <source>
        <dbReference type="ARBA" id="ARBA00023163"/>
    </source>
</evidence>
<proteinExistence type="predicted"/>
<dbReference type="InterPro" id="IPR014036">
    <property type="entry name" value="DeoR-like_C"/>
</dbReference>
<sequence length="249" mass="28007">MLTIERQNQILAALQKQQFVRTNELAEELNTSLSTIRRDLKEMEELGLLRRCHGGAQLVSSRIDEEKLSDKTTFQMEAKLKIGVVAAKKIKPRSVIFLDAGSTTLQMIPHLAGKEITVVTNSIIHANQLMQHHIPTYIIGGMIKENTQAIINTTALEQLQQFHFDYAFVGANAIDVQDGFMTPDPEEASIKKVAIQHSGQAYVLTDHTKFDRSSFVTFSALEDAKIITDFCPEALRQEIQEKTQLEELL</sequence>
<evidence type="ECO:0000313" key="5">
    <source>
        <dbReference type="EMBL" id="EKU27293.1"/>
    </source>
</evidence>
<dbReference type="InterPro" id="IPR036388">
    <property type="entry name" value="WH-like_DNA-bd_sf"/>
</dbReference>
<evidence type="ECO:0000259" key="4">
    <source>
        <dbReference type="PROSITE" id="PS51000"/>
    </source>
</evidence>
<keyword evidence="6" id="KW-1185">Reference proteome</keyword>
<dbReference type="Proteomes" id="UP000016057">
    <property type="component" value="Unassembled WGS sequence"/>
</dbReference>
<dbReference type="eggNOG" id="COG1349">
    <property type="taxonomic scope" value="Bacteria"/>
</dbReference>
<dbReference type="Pfam" id="PF00455">
    <property type="entry name" value="DeoRC"/>
    <property type="match status" value="1"/>
</dbReference>
<evidence type="ECO:0000313" key="6">
    <source>
        <dbReference type="Proteomes" id="UP000016057"/>
    </source>
</evidence>
<dbReference type="PATRIC" id="fig|1234409.3.peg.575"/>
<dbReference type="GO" id="GO:0003700">
    <property type="term" value="F:DNA-binding transcription factor activity"/>
    <property type="evidence" value="ECO:0007669"/>
    <property type="project" value="InterPro"/>
</dbReference>
<dbReference type="PANTHER" id="PTHR30363">
    <property type="entry name" value="HTH-TYPE TRANSCRIPTIONAL REGULATOR SRLR-RELATED"/>
    <property type="match status" value="1"/>
</dbReference>
<dbReference type="PROSITE" id="PS00894">
    <property type="entry name" value="HTH_DEOR_1"/>
    <property type="match status" value="1"/>
</dbReference>
<dbReference type="Gene3D" id="1.10.10.10">
    <property type="entry name" value="Winged helix-like DNA-binding domain superfamily/Winged helix DNA-binding domain"/>
    <property type="match status" value="1"/>
</dbReference>
<dbReference type="CDD" id="cd00090">
    <property type="entry name" value="HTH_ARSR"/>
    <property type="match status" value="1"/>
</dbReference>
<dbReference type="RefSeq" id="WP_009489920.1">
    <property type="nucleotide sequence ID" value="NZ_AMYT01000017.1"/>
</dbReference>
<keyword evidence="1" id="KW-0805">Transcription regulation</keyword>
<dbReference type="Pfam" id="PF08220">
    <property type="entry name" value="HTH_DeoR"/>
    <property type="match status" value="1"/>
</dbReference>
<keyword evidence="2" id="KW-0238">DNA-binding</keyword>
<dbReference type="PANTHER" id="PTHR30363:SF56">
    <property type="entry name" value="TRANSCRIPTIONAL REGULATOR, DEOR FAMILY"/>
    <property type="match status" value="1"/>
</dbReference>
<feature type="domain" description="HTH deoR-type" evidence="4">
    <location>
        <begin position="3"/>
        <end position="58"/>
    </location>
</feature>
<dbReference type="InterPro" id="IPR001034">
    <property type="entry name" value="DeoR_HTH"/>
</dbReference>
<protein>
    <submittedName>
        <fullName evidence="5">Transcriptional repressor of the fructose operon, DeoR family</fullName>
    </submittedName>
</protein>
<dbReference type="GO" id="GO:0003677">
    <property type="term" value="F:DNA binding"/>
    <property type="evidence" value="ECO:0007669"/>
    <property type="project" value="UniProtKB-KW"/>
</dbReference>
<dbReference type="EMBL" id="AMYT01000017">
    <property type="protein sequence ID" value="EKU27293.1"/>
    <property type="molecule type" value="Genomic_DNA"/>
</dbReference>
<dbReference type="SUPFAM" id="SSF100950">
    <property type="entry name" value="NagB/RpiA/CoA transferase-like"/>
    <property type="match status" value="1"/>
</dbReference>
<dbReference type="InterPro" id="IPR018356">
    <property type="entry name" value="Tscrpt_reg_HTH_DeoR_CS"/>
</dbReference>
<keyword evidence="3" id="KW-0804">Transcription</keyword>
<dbReference type="OrthoDB" id="9797223at2"/>